<dbReference type="NCBIfam" id="TIGR00861">
    <property type="entry name" value="MIP"/>
    <property type="match status" value="1"/>
</dbReference>
<comment type="similarity">
    <text evidence="2 7">Belongs to the MIP/aquaporin (TC 1.A.8) family.</text>
</comment>
<gene>
    <name evidence="9" type="ORF">U725_00512</name>
</gene>
<dbReference type="PRINTS" id="PR00783">
    <property type="entry name" value="MINTRINSICP"/>
</dbReference>
<evidence type="ECO:0000256" key="5">
    <source>
        <dbReference type="ARBA" id="ARBA00022989"/>
    </source>
</evidence>
<evidence type="ECO:0000256" key="8">
    <source>
        <dbReference type="SAM" id="Phobius"/>
    </source>
</evidence>
<dbReference type="PATRIC" id="fig|1415168.3.peg.540"/>
<dbReference type="EMBL" id="AZSI01000009">
    <property type="protein sequence ID" value="KEY63379.1"/>
    <property type="molecule type" value="Genomic_DNA"/>
</dbReference>
<feature type="transmembrane region" description="Helical" evidence="8">
    <location>
        <begin position="167"/>
        <end position="188"/>
    </location>
</feature>
<evidence type="ECO:0000256" key="1">
    <source>
        <dbReference type="ARBA" id="ARBA00004141"/>
    </source>
</evidence>
<accession>A0A084ADK0</accession>
<dbReference type="InterPro" id="IPR000425">
    <property type="entry name" value="MIP"/>
</dbReference>
<dbReference type="Gene3D" id="1.20.1080.10">
    <property type="entry name" value="Glycerol uptake facilitator protein"/>
    <property type="match status" value="1"/>
</dbReference>
<evidence type="ECO:0000256" key="4">
    <source>
        <dbReference type="ARBA" id="ARBA00022692"/>
    </source>
</evidence>
<evidence type="ECO:0000256" key="3">
    <source>
        <dbReference type="ARBA" id="ARBA00022448"/>
    </source>
</evidence>
<comment type="subcellular location">
    <subcellularLocation>
        <location evidence="1">Membrane</location>
        <topology evidence="1">Multi-pass membrane protein</topology>
    </subcellularLocation>
</comment>
<keyword evidence="4 7" id="KW-0812">Transmembrane</keyword>
<dbReference type="RefSeq" id="WP_042747790.1">
    <property type="nucleotide sequence ID" value="NZ_AZSI01000009.1"/>
</dbReference>
<keyword evidence="3 7" id="KW-0813">Transport</keyword>
<dbReference type="GO" id="GO:0005886">
    <property type="term" value="C:plasma membrane"/>
    <property type="evidence" value="ECO:0007669"/>
    <property type="project" value="TreeGrafter"/>
</dbReference>
<feature type="transmembrane region" description="Helical" evidence="8">
    <location>
        <begin position="90"/>
        <end position="108"/>
    </location>
</feature>
<feature type="transmembrane region" description="Helical" evidence="8">
    <location>
        <begin position="63"/>
        <end position="83"/>
    </location>
</feature>
<organism evidence="9 10">
    <name type="scientific">Lactococcus cremoris subsp. cremoris GE214</name>
    <dbReference type="NCBI Taxonomy" id="1415168"/>
    <lineage>
        <taxon>Bacteria</taxon>
        <taxon>Bacillati</taxon>
        <taxon>Bacillota</taxon>
        <taxon>Bacilli</taxon>
        <taxon>Lactobacillales</taxon>
        <taxon>Streptococcaceae</taxon>
        <taxon>Lactococcus</taxon>
        <taxon>Lactococcus cremoris subsp. cremoris</taxon>
    </lineage>
</organism>
<dbReference type="SUPFAM" id="SSF81338">
    <property type="entry name" value="Aquaporin-like"/>
    <property type="match status" value="1"/>
</dbReference>
<evidence type="ECO:0000256" key="2">
    <source>
        <dbReference type="ARBA" id="ARBA00006175"/>
    </source>
</evidence>
<evidence type="ECO:0000256" key="7">
    <source>
        <dbReference type="RuleBase" id="RU000477"/>
    </source>
</evidence>
<dbReference type="AlphaFoldDB" id="A0A084ADK0"/>
<evidence type="ECO:0000313" key="9">
    <source>
        <dbReference type="EMBL" id="KEY63379.1"/>
    </source>
</evidence>
<evidence type="ECO:0000256" key="6">
    <source>
        <dbReference type="ARBA" id="ARBA00023136"/>
    </source>
</evidence>
<evidence type="ECO:0000313" key="10">
    <source>
        <dbReference type="Proteomes" id="UP000028401"/>
    </source>
</evidence>
<name>A0A084ADK0_LACLC</name>
<dbReference type="InterPro" id="IPR050363">
    <property type="entry name" value="MIP/Aquaporin"/>
</dbReference>
<dbReference type="PROSITE" id="PS00221">
    <property type="entry name" value="MIP"/>
    <property type="match status" value="1"/>
</dbReference>
<feature type="transmembrane region" description="Helical" evidence="8">
    <location>
        <begin position="12"/>
        <end position="31"/>
    </location>
</feature>
<comment type="caution">
    <text evidence="9">The sequence shown here is derived from an EMBL/GenBank/DDBJ whole genome shotgun (WGS) entry which is preliminary data.</text>
</comment>
<sequence>MNSTFVQFLGEFIGTFILILLGNGVVCAVSLKKTKAEGAGWIAIAFGWGLAVMLGVYSSSFMSAAHLNPAVTIGMALIGNISWSLVLPYIAGQFLGAMLASFILWLFYYPHWVETKDAAVILGCHSTGPAIRHFPSNFFGEVIGTMVLLIGILSFGRNHLADGLSPALVGGLITAIGFSLGATTGYSLNPARDLGPRIMHALLPIKNKGTSDWGYSWVPVLGPLVGGALGCLIFNSISPLIK</sequence>
<proteinExistence type="inferred from homology"/>
<protein>
    <submittedName>
        <fullName evidence="9">Glycerol uptake facilitator related permease</fullName>
    </submittedName>
</protein>
<keyword evidence="5 8" id="KW-1133">Transmembrane helix</keyword>
<dbReference type="InterPro" id="IPR023271">
    <property type="entry name" value="Aquaporin-like"/>
</dbReference>
<dbReference type="PANTHER" id="PTHR43829:SF9">
    <property type="entry name" value="AQUAPORIN-9"/>
    <property type="match status" value="1"/>
</dbReference>
<feature type="transmembrane region" description="Helical" evidence="8">
    <location>
        <begin position="138"/>
        <end position="155"/>
    </location>
</feature>
<keyword evidence="6 8" id="KW-0472">Membrane</keyword>
<reference evidence="9 10" key="1">
    <citation type="submission" date="2014-06" db="EMBL/GenBank/DDBJ databases">
        <title>Draft genome sequence of the putrescine producing strain Lactococcus lactis subsp cremoris GE214.</title>
        <authorList>
            <person name="Ladero V."/>
            <person name="Linares D.M."/>
            <person name="del Rio B."/>
            <person name="Mayo B."/>
            <person name="Martin M.C."/>
            <person name="Fernandez M."/>
            <person name="Alvarez M.A."/>
        </authorList>
    </citation>
    <scope>NUCLEOTIDE SEQUENCE [LARGE SCALE GENOMIC DNA]</scope>
    <source>
        <strain evidence="9 10">GE214</strain>
    </source>
</reference>
<feature type="transmembrane region" description="Helical" evidence="8">
    <location>
        <begin position="38"/>
        <end position="57"/>
    </location>
</feature>
<feature type="transmembrane region" description="Helical" evidence="8">
    <location>
        <begin position="217"/>
        <end position="237"/>
    </location>
</feature>
<dbReference type="Proteomes" id="UP000028401">
    <property type="component" value="Unassembled WGS sequence"/>
</dbReference>
<dbReference type="Pfam" id="PF00230">
    <property type="entry name" value="MIP"/>
    <property type="match status" value="1"/>
</dbReference>
<dbReference type="GO" id="GO:0015254">
    <property type="term" value="F:glycerol channel activity"/>
    <property type="evidence" value="ECO:0007669"/>
    <property type="project" value="TreeGrafter"/>
</dbReference>
<dbReference type="PANTHER" id="PTHR43829">
    <property type="entry name" value="AQUAPORIN OR AQUAGLYCEROPORIN RELATED"/>
    <property type="match status" value="1"/>
</dbReference>
<dbReference type="InterPro" id="IPR022357">
    <property type="entry name" value="MIP_CS"/>
</dbReference>